<name>A0A6H5GW14_9HEMI</name>
<accession>A0A6H5GW14</accession>
<evidence type="ECO:0000313" key="3">
    <source>
        <dbReference type="Proteomes" id="UP000479000"/>
    </source>
</evidence>
<feature type="region of interest" description="Disordered" evidence="1">
    <location>
        <begin position="18"/>
        <end position="47"/>
    </location>
</feature>
<sequence>PPLENEFPAVHFKQPVLQTRSKLSPKQRHPESKLELRRRSASAPEVRGVRERRRQLVGLSCESGGRAGDENFMTVVAGRIYLKGNLLQAVEERSRPGRTVAGTCQVFSICVCFSPGSCCSIAPSSRTWRIRALIKLY</sequence>
<dbReference type="AlphaFoldDB" id="A0A6H5GW14"/>
<keyword evidence="3" id="KW-1185">Reference proteome</keyword>
<feature type="non-terminal residue" evidence="2">
    <location>
        <position position="1"/>
    </location>
</feature>
<proteinExistence type="predicted"/>
<dbReference type="Proteomes" id="UP000479000">
    <property type="component" value="Unassembled WGS sequence"/>
</dbReference>
<evidence type="ECO:0000256" key="1">
    <source>
        <dbReference type="SAM" id="MobiDB-lite"/>
    </source>
</evidence>
<protein>
    <submittedName>
        <fullName evidence="2">Uncharacterized protein</fullName>
    </submittedName>
</protein>
<evidence type="ECO:0000313" key="2">
    <source>
        <dbReference type="EMBL" id="CAB0007408.1"/>
    </source>
</evidence>
<feature type="compositionally biased region" description="Basic and acidic residues" evidence="1">
    <location>
        <begin position="28"/>
        <end position="38"/>
    </location>
</feature>
<dbReference type="EMBL" id="CADCXU010019049">
    <property type="protein sequence ID" value="CAB0007408.1"/>
    <property type="molecule type" value="Genomic_DNA"/>
</dbReference>
<organism evidence="2 3">
    <name type="scientific">Nesidiocoris tenuis</name>
    <dbReference type="NCBI Taxonomy" id="355587"/>
    <lineage>
        <taxon>Eukaryota</taxon>
        <taxon>Metazoa</taxon>
        <taxon>Ecdysozoa</taxon>
        <taxon>Arthropoda</taxon>
        <taxon>Hexapoda</taxon>
        <taxon>Insecta</taxon>
        <taxon>Pterygota</taxon>
        <taxon>Neoptera</taxon>
        <taxon>Paraneoptera</taxon>
        <taxon>Hemiptera</taxon>
        <taxon>Heteroptera</taxon>
        <taxon>Panheteroptera</taxon>
        <taxon>Cimicomorpha</taxon>
        <taxon>Miridae</taxon>
        <taxon>Dicyphina</taxon>
        <taxon>Nesidiocoris</taxon>
    </lineage>
</organism>
<reference evidence="2 3" key="1">
    <citation type="submission" date="2020-02" db="EMBL/GenBank/DDBJ databases">
        <authorList>
            <person name="Ferguson B K."/>
        </authorList>
    </citation>
    <scope>NUCLEOTIDE SEQUENCE [LARGE SCALE GENOMIC DNA]</scope>
</reference>
<gene>
    <name evidence="2" type="ORF">NTEN_LOCUS12692</name>
</gene>